<feature type="transmembrane region" description="Helical" evidence="8">
    <location>
        <begin position="136"/>
        <end position="154"/>
    </location>
</feature>
<keyword evidence="5 8" id="KW-0812">Transmembrane</keyword>
<comment type="caution">
    <text evidence="9">The sequence shown here is derived from an EMBL/GenBank/DDBJ whole genome shotgun (WGS) entry which is preliminary data.</text>
</comment>
<dbReference type="Proteomes" id="UP000293036">
    <property type="component" value="Unassembled WGS sequence"/>
</dbReference>
<sequence length="438" mass="46098">MPFSKDNHAIDSAIFKLALPSLATLLAEPLLIAADSTMVGWLGTHQLAGLSLASTVLTAIVGLCIFLAYATTATTARMVGADRPAVGLQHGINGIWLAAILGVTLGVVLFSFAPAILALFNPSDAVLLDAVRYTRFSSLGLPAMLLVLAATGTLRGFADAQTPLRATIAGALLNIPLNYLLIYVVDLGVGGAGLGTAIAQSLMASYLCFSVYRRAVQLEVRLLPTGVGVLRSLREALPLIVRTASLRGAILLQIAAATTLGTVALASNQIVMMVWNFSAYGLDALATAAQILVGQSLGSKNRERVHAVFRRCLTWGLRTGAVLGAVLAILSVVIPQFISGDDAVRWLSTQTLWVTSAALPIASIAYMLDGVLIGAGDTRKLAKYMLLALAAFSPFALAIVIWGAQWGTAGMLLLWGAYAVLFMAVRGLTMLYRVRTTF</sequence>
<feature type="transmembrane region" description="Helical" evidence="8">
    <location>
        <begin position="91"/>
        <end position="116"/>
    </location>
</feature>
<dbReference type="PIRSF" id="PIRSF006603">
    <property type="entry name" value="DinF"/>
    <property type="match status" value="1"/>
</dbReference>
<feature type="transmembrane region" description="Helical" evidence="8">
    <location>
        <begin position="49"/>
        <end position="70"/>
    </location>
</feature>
<evidence type="ECO:0000256" key="1">
    <source>
        <dbReference type="ARBA" id="ARBA00004651"/>
    </source>
</evidence>
<feature type="transmembrane region" description="Helical" evidence="8">
    <location>
        <begin position="166"/>
        <end position="185"/>
    </location>
</feature>
<keyword evidence="3" id="KW-0813">Transport</keyword>
<dbReference type="NCBIfam" id="TIGR00797">
    <property type="entry name" value="matE"/>
    <property type="match status" value="1"/>
</dbReference>
<feature type="transmembrane region" description="Helical" evidence="8">
    <location>
        <begin position="350"/>
        <end position="372"/>
    </location>
</feature>
<keyword evidence="6 8" id="KW-1133">Transmembrane helix</keyword>
<dbReference type="InterPro" id="IPR044644">
    <property type="entry name" value="DinF-like"/>
</dbReference>
<dbReference type="RefSeq" id="WP_131281638.1">
    <property type="nucleotide sequence ID" value="NZ_JBHSLR010000002.1"/>
</dbReference>
<dbReference type="AlphaFoldDB" id="A0A4Q9UZ51"/>
<feature type="transmembrane region" description="Helical" evidence="8">
    <location>
        <begin position="315"/>
        <end position="338"/>
    </location>
</feature>
<dbReference type="InterPro" id="IPR048279">
    <property type="entry name" value="MdtK-like"/>
</dbReference>
<evidence type="ECO:0000256" key="7">
    <source>
        <dbReference type="ARBA" id="ARBA00023136"/>
    </source>
</evidence>
<proteinExistence type="inferred from homology"/>
<dbReference type="GO" id="GO:0005886">
    <property type="term" value="C:plasma membrane"/>
    <property type="evidence" value="ECO:0007669"/>
    <property type="project" value="UniProtKB-SubCell"/>
</dbReference>
<dbReference type="OrthoDB" id="5242355at2"/>
<evidence type="ECO:0000256" key="5">
    <source>
        <dbReference type="ARBA" id="ARBA00022692"/>
    </source>
</evidence>
<keyword evidence="10" id="KW-1185">Reference proteome</keyword>
<organism evidence="9 10">
    <name type="scientific">Arcanobacterium bovis</name>
    <dbReference type="NCBI Taxonomy" id="2529275"/>
    <lineage>
        <taxon>Bacteria</taxon>
        <taxon>Bacillati</taxon>
        <taxon>Actinomycetota</taxon>
        <taxon>Actinomycetes</taxon>
        <taxon>Actinomycetales</taxon>
        <taxon>Actinomycetaceae</taxon>
        <taxon>Arcanobacterium</taxon>
    </lineage>
</organism>
<feature type="transmembrane region" description="Helical" evidence="8">
    <location>
        <begin position="191"/>
        <end position="212"/>
    </location>
</feature>
<dbReference type="Pfam" id="PF01554">
    <property type="entry name" value="MatE"/>
    <property type="match status" value="2"/>
</dbReference>
<feature type="transmembrane region" description="Helical" evidence="8">
    <location>
        <begin position="249"/>
        <end position="267"/>
    </location>
</feature>
<keyword evidence="4" id="KW-1003">Cell membrane</keyword>
<dbReference type="EMBL" id="SJDT01000005">
    <property type="protein sequence ID" value="TBW21014.1"/>
    <property type="molecule type" value="Genomic_DNA"/>
</dbReference>
<evidence type="ECO:0000313" key="9">
    <source>
        <dbReference type="EMBL" id="TBW21014.1"/>
    </source>
</evidence>
<evidence type="ECO:0000256" key="8">
    <source>
        <dbReference type="SAM" id="Phobius"/>
    </source>
</evidence>
<dbReference type="PANTHER" id="PTHR42893:SF46">
    <property type="entry name" value="PROTEIN DETOXIFICATION 44, CHLOROPLASTIC"/>
    <property type="match status" value="1"/>
</dbReference>
<reference evidence="9 10" key="1">
    <citation type="submission" date="2019-02" db="EMBL/GenBank/DDBJ databases">
        <title>Arcanobacterium bovis sp. nov., isolated from the milk of a cow with mastitis.</title>
        <authorList>
            <person name="Sammra O."/>
            <person name="Foster G."/>
            <person name="Hassan A."/>
            <person name="Alssahen M."/>
            <person name="Laemmler C."/>
            <person name="Borowiak M."/>
            <person name="Malorny B."/>
            <person name="Abdulmawjood A."/>
        </authorList>
    </citation>
    <scope>NUCLEOTIDE SEQUENCE [LARGE SCALE GENOMIC DNA]</scope>
    <source>
        <strain evidence="9 10">C605018/01/1</strain>
    </source>
</reference>
<feature type="transmembrane region" description="Helical" evidence="8">
    <location>
        <begin position="384"/>
        <end position="406"/>
    </location>
</feature>
<feature type="transmembrane region" description="Helical" evidence="8">
    <location>
        <begin position="273"/>
        <end position="294"/>
    </location>
</feature>
<protein>
    <submittedName>
        <fullName evidence="9">MATE family efflux transporter</fullName>
    </submittedName>
</protein>
<evidence type="ECO:0000256" key="4">
    <source>
        <dbReference type="ARBA" id="ARBA00022475"/>
    </source>
</evidence>
<evidence type="ECO:0000313" key="10">
    <source>
        <dbReference type="Proteomes" id="UP000293036"/>
    </source>
</evidence>
<feature type="transmembrane region" description="Helical" evidence="8">
    <location>
        <begin position="412"/>
        <end position="432"/>
    </location>
</feature>
<evidence type="ECO:0000256" key="2">
    <source>
        <dbReference type="ARBA" id="ARBA00010199"/>
    </source>
</evidence>
<dbReference type="GO" id="GO:0042910">
    <property type="term" value="F:xenobiotic transmembrane transporter activity"/>
    <property type="evidence" value="ECO:0007669"/>
    <property type="project" value="InterPro"/>
</dbReference>
<gene>
    <name evidence="9" type="ORF">EZJ44_06790</name>
</gene>
<keyword evidence="7 8" id="KW-0472">Membrane</keyword>
<dbReference type="GO" id="GO:0015297">
    <property type="term" value="F:antiporter activity"/>
    <property type="evidence" value="ECO:0007669"/>
    <property type="project" value="InterPro"/>
</dbReference>
<evidence type="ECO:0000256" key="6">
    <source>
        <dbReference type="ARBA" id="ARBA00022989"/>
    </source>
</evidence>
<comment type="subcellular location">
    <subcellularLocation>
        <location evidence="1">Cell membrane</location>
        <topology evidence="1">Multi-pass membrane protein</topology>
    </subcellularLocation>
</comment>
<dbReference type="InterPro" id="IPR002528">
    <property type="entry name" value="MATE_fam"/>
</dbReference>
<accession>A0A4Q9UZ51</accession>
<comment type="similarity">
    <text evidence="2">Belongs to the multi antimicrobial extrusion (MATE) (TC 2.A.66.1) family.</text>
</comment>
<name>A0A4Q9UZ51_9ACTO</name>
<evidence type="ECO:0000256" key="3">
    <source>
        <dbReference type="ARBA" id="ARBA00022448"/>
    </source>
</evidence>
<dbReference type="PANTHER" id="PTHR42893">
    <property type="entry name" value="PROTEIN DETOXIFICATION 44, CHLOROPLASTIC-RELATED"/>
    <property type="match status" value="1"/>
</dbReference>